<dbReference type="InterPro" id="IPR020568">
    <property type="entry name" value="Ribosomal_Su5_D2-typ_SF"/>
</dbReference>
<keyword evidence="2 4" id="KW-0227">DNA damage</keyword>
<keyword evidence="8" id="KW-0255">Endonuclease</keyword>
<dbReference type="RefSeq" id="WP_393015205.1">
    <property type="nucleotide sequence ID" value="NZ_JAZAQF010000088.1"/>
</dbReference>
<dbReference type="NCBIfam" id="NF000951">
    <property type="entry name" value="PRK00095.2-1"/>
    <property type="match status" value="1"/>
</dbReference>
<evidence type="ECO:0000256" key="1">
    <source>
        <dbReference type="ARBA" id="ARBA00006082"/>
    </source>
</evidence>
<dbReference type="Gene3D" id="3.30.565.10">
    <property type="entry name" value="Histidine kinase-like ATPase, C-terminal domain"/>
    <property type="match status" value="1"/>
</dbReference>
<comment type="caution">
    <text evidence="8">The sequence shown here is derived from an EMBL/GenBank/DDBJ whole genome shotgun (WGS) entry which is preliminary data.</text>
</comment>
<gene>
    <name evidence="4 8" type="primary">mutL</name>
    <name evidence="8" type="ORF">VPK24_17040</name>
</gene>
<dbReference type="InterPro" id="IPR037198">
    <property type="entry name" value="MutL_C_sf"/>
</dbReference>
<dbReference type="InterPro" id="IPR013507">
    <property type="entry name" value="DNA_mismatch_S5_2-like"/>
</dbReference>
<dbReference type="CDD" id="cd00782">
    <property type="entry name" value="MutL_Trans"/>
    <property type="match status" value="1"/>
</dbReference>
<reference evidence="9" key="1">
    <citation type="journal article" date="2024" name="Algal Res.">
        <title>Biochemical, toxicological and genomic investigation of a high-biomass producing Limnothrix strain isolated from Italian shallow drinking water reservoir.</title>
        <authorList>
            <person name="Simonazzi M."/>
            <person name="Shishido T.K."/>
            <person name="Delbaje E."/>
            <person name="Wahlsten M."/>
            <person name="Fewer D.P."/>
            <person name="Sivonen K."/>
            <person name="Pezzolesi L."/>
            <person name="Pistocchi R."/>
        </authorList>
    </citation>
    <scope>NUCLEOTIDE SEQUENCE [LARGE SCALE GENOMIC DNA]</scope>
    <source>
        <strain evidence="9">LRLZ20PSL1</strain>
    </source>
</reference>
<dbReference type="EMBL" id="JAZAQF010000088">
    <property type="protein sequence ID" value="MFG3819354.1"/>
    <property type="molecule type" value="Genomic_DNA"/>
</dbReference>
<dbReference type="InterPro" id="IPR036890">
    <property type="entry name" value="HATPase_C_sf"/>
</dbReference>
<feature type="domain" description="DNA mismatch repair protein S5" evidence="7">
    <location>
        <begin position="208"/>
        <end position="334"/>
    </location>
</feature>
<accession>A0ABW7CGH9</accession>
<dbReference type="InterPro" id="IPR038973">
    <property type="entry name" value="MutL/Mlh/Pms-like"/>
</dbReference>
<evidence type="ECO:0000259" key="6">
    <source>
        <dbReference type="SMART" id="SM00853"/>
    </source>
</evidence>
<evidence type="ECO:0000256" key="3">
    <source>
        <dbReference type="ARBA" id="ARBA00023204"/>
    </source>
</evidence>
<dbReference type="PROSITE" id="PS00058">
    <property type="entry name" value="DNA_MISMATCH_REPAIR_1"/>
    <property type="match status" value="1"/>
</dbReference>
<dbReference type="Gene3D" id="3.30.1370.100">
    <property type="entry name" value="MutL, C-terminal domain, regulatory subdomain"/>
    <property type="match status" value="1"/>
</dbReference>
<dbReference type="InterPro" id="IPR042121">
    <property type="entry name" value="MutL_C_regsub"/>
</dbReference>
<dbReference type="InterPro" id="IPR002099">
    <property type="entry name" value="MutL/Mlh/PMS"/>
</dbReference>
<comment type="function">
    <text evidence="4">This protein is involved in the repair of mismatches in DNA. It is required for dam-dependent methyl-directed DNA mismatch repair. May act as a 'molecular matchmaker', a protein that promotes the formation of a stable complex between two or more DNA-binding proteins in an ATP-dependent manner without itself being part of a final effector complex.</text>
</comment>
<evidence type="ECO:0000256" key="5">
    <source>
        <dbReference type="SAM" id="MobiDB-lite"/>
    </source>
</evidence>
<organism evidence="8 9">
    <name type="scientific">Limnothrix redekei LRLZ20PSL1</name>
    <dbReference type="NCBI Taxonomy" id="3112953"/>
    <lineage>
        <taxon>Bacteria</taxon>
        <taxon>Bacillati</taxon>
        <taxon>Cyanobacteriota</taxon>
        <taxon>Cyanophyceae</taxon>
        <taxon>Pseudanabaenales</taxon>
        <taxon>Pseudanabaenaceae</taxon>
        <taxon>Limnothrix</taxon>
    </lineage>
</organism>
<keyword evidence="8" id="KW-0378">Hydrolase</keyword>
<dbReference type="SUPFAM" id="SSF118116">
    <property type="entry name" value="DNA mismatch repair protein MutL"/>
    <property type="match status" value="1"/>
</dbReference>
<name>A0ABW7CGH9_9CYAN</name>
<dbReference type="SMART" id="SM01340">
    <property type="entry name" value="DNA_mis_repair"/>
    <property type="match status" value="1"/>
</dbReference>
<keyword evidence="9" id="KW-1185">Reference proteome</keyword>
<dbReference type="InterPro" id="IPR014762">
    <property type="entry name" value="DNA_mismatch_repair_CS"/>
</dbReference>
<evidence type="ECO:0000259" key="7">
    <source>
        <dbReference type="SMART" id="SM01340"/>
    </source>
</evidence>
<evidence type="ECO:0000313" key="9">
    <source>
        <dbReference type="Proteomes" id="UP001604335"/>
    </source>
</evidence>
<evidence type="ECO:0000256" key="4">
    <source>
        <dbReference type="HAMAP-Rule" id="MF_00149"/>
    </source>
</evidence>
<dbReference type="InterPro" id="IPR020667">
    <property type="entry name" value="DNA_mismatch_repair_MutL"/>
</dbReference>
<dbReference type="Pfam" id="PF01119">
    <property type="entry name" value="DNA_mis_repair"/>
    <property type="match status" value="1"/>
</dbReference>
<dbReference type="GO" id="GO:0004519">
    <property type="term" value="F:endonuclease activity"/>
    <property type="evidence" value="ECO:0007669"/>
    <property type="project" value="UniProtKB-KW"/>
</dbReference>
<sequence length="576" mass="63934">MRSIQPLPIEVVNLIAAGEVIDSPAAVVRELVDNAIDAGATRLALSLWLDRGQIRLTDNGCGMSRADLLRAAAPHSTSKIHDRPDLFNIRSLGFRGEALHSLAQLSRLSLSSRPVGGEGWQAVYDATGQAVSCEAAPIAPGTIVLVEDLFEAWPSRRDSLPSLAQQLRSIQQVIQQAALCHPAVAWTVYRNDRLWFALSPGDSARHLLPQILKPVRSGDLREVQWIATLPSDQEGAAQITVTLGLPDRIHRARPDWVRIAVNGRMAEVPELESTIFATLGRTLPRGRHPIVLVHLRLPPQCIDWNRTPDKHKLYLQSIDHWQAQVQAALQQALSFREVIDEPQTNTYAIGRTAKLIRAAEGRSTYRVRTAADPNASPDDPQALGQPRSPEPLDDPLGGQLRAIAQVHNTYIVAEHPGGLWLVEQHIAHERVLFEYLRDRWQISALKQPIVLNELSEAEREGLVSLGIEIEPFGDRCWIVRSAPDPLLDRPDLAAALGELAHSNNLEAAQVAVACRTAIRNGTPLTLVEMQDLLDRWQRTHNPRTCPHGRPIYLPLDESSLARFFRRHWVIGKSHGI</sequence>
<dbReference type="InterPro" id="IPR014790">
    <property type="entry name" value="MutL_C"/>
</dbReference>
<dbReference type="SMART" id="SM00853">
    <property type="entry name" value="MutL_C"/>
    <property type="match status" value="1"/>
</dbReference>
<dbReference type="PANTHER" id="PTHR10073">
    <property type="entry name" value="DNA MISMATCH REPAIR PROTEIN MLH, PMS, MUTL"/>
    <property type="match status" value="1"/>
</dbReference>
<keyword evidence="3 4" id="KW-0234">DNA repair</keyword>
<feature type="domain" description="MutL C-terminal dimerisation" evidence="6">
    <location>
        <begin position="402"/>
        <end position="524"/>
    </location>
</feature>
<dbReference type="Gene3D" id="3.30.230.10">
    <property type="match status" value="1"/>
</dbReference>
<dbReference type="InterPro" id="IPR042120">
    <property type="entry name" value="MutL_C_dimsub"/>
</dbReference>
<dbReference type="Gene3D" id="3.30.1540.20">
    <property type="entry name" value="MutL, C-terminal domain, dimerisation subdomain"/>
    <property type="match status" value="1"/>
</dbReference>
<dbReference type="Pfam" id="PF08676">
    <property type="entry name" value="MutL_C"/>
    <property type="match status" value="1"/>
</dbReference>
<dbReference type="SUPFAM" id="SSF55874">
    <property type="entry name" value="ATPase domain of HSP90 chaperone/DNA topoisomerase II/histidine kinase"/>
    <property type="match status" value="1"/>
</dbReference>
<evidence type="ECO:0000313" key="8">
    <source>
        <dbReference type="EMBL" id="MFG3819354.1"/>
    </source>
</evidence>
<proteinExistence type="inferred from homology"/>
<dbReference type="NCBIfam" id="TIGR00585">
    <property type="entry name" value="mutl"/>
    <property type="match status" value="1"/>
</dbReference>
<evidence type="ECO:0000256" key="2">
    <source>
        <dbReference type="ARBA" id="ARBA00022763"/>
    </source>
</evidence>
<dbReference type="HAMAP" id="MF_00149">
    <property type="entry name" value="DNA_mis_repair"/>
    <property type="match status" value="1"/>
</dbReference>
<dbReference type="Pfam" id="PF13589">
    <property type="entry name" value="HATPase_c_3"/>
    <property type="match status" value="1"/>
</dbReference>
<protein>
    <recommendedName>
        <fullName evidence="4">DNA mismatch repair protein MutL</fullName>
    </recommendedName>
</protein>
<dbReference type="Proteomes" id="UP001604335">
    <property type="component" value="Unassembled WGS sequence"/>
</dbReference>
<dbReference type="CDD" id="cd16926">
    <property type="entry name" value="HATPase_MutL-MLH-PMS-like"/>
    <property type="match status" value="1"/>
</dbReference>
<keyword evidence="8" id="KW-0540">Nuclease</keyword>
<feature type="region of interest" description="Disordered" evidence="5">
    <location>
        <begin position="364"/>
        <end position="397"/>
    </location>
</feature>
<dbReference type="InterPro" id="IPR014721">
    <property type="entry name" value="Ribsml_uS5_D2-typ_fold_subgr"/>
</dbReference>
<dbReference type="SUPFAM" id="SSF54211">
    <property type="entry name" value="Ribosomal protein S5 domain 2-like"/>
    <property type="match status" value="1"/>
</dbReference>
<dbReference type="PANTHER" id="PTHR10073:SF12">
    <property type="entry name" value="DNA MISMATCH REPAIR PROTEIN MLH1"/>
    <property type="match status" value="1"/>
</dbReference>
<comment type="similarity">
    <text evidence="1 4">Belongs to the DNA mismatch repair MutL/HexB family.</text>
</comment>